<feature type="compositionally biased region" description="Polar residues" evidence="1">
    <location>
        <begin position="729"/>
        <end position="742"/>
    </location>
</feature>
<feature type="compositionally biased region" description="Basic and acidic residues" evidence="1">
    <location>
        <begin position="338"/>
        <end position="349"/>
    </location>
</feature>
<dbReference type="AlphaFoldDB" id="A0A5M3ZA88"/>
<feature type="compositionally biased region" description="Low complexity" evidence="1">
    <location>
        <begin position="606"/>
        <end position="647"/>
    </location>
</feature>
<feature type="compositionally biased region" description="Polar residues" evidence="1">
    <location>
        <begin position="352"/>
        <end position="362"/>
    </location>
</feature>
<keyword evidence="2" id="KW-0472">Membrane</keyword>
<accession>A0A5M3ZA88</accession>
<feature type="region of interest" description="Disordered" evidence="1">
    <location>
        <begin position="533"/>
        <end position="772"/>
    </location>
</feature>
<feature type="transmembrane region" description="Helical" evidence="2">
    <location>
        <begin position="6"/>
        <end position="30"/>
    </location>
</feature>
<keyword evidence="2" id="KW-1133">Transmembrane helix</keyword>
<feature type="region of interest" description="Disordered" evidence="1">
    <location>
        <begin position="798"/>
        <end position="823"/>
    </location>
</feature>
<feature type="region of interest" description="Disordered" evidence="1">
    <location>
        <begin position="330"/>
        <end position="400"/>
    </location>
</feature>
<dbReference type="VEuPathDB" id="FungiDB:ATEG_06512"/>
<feature type="compositionally biased region" description="Polar residues" evidence="1">
    <location>
        <begin position="665"/>
        <end position="680"/>
    </location>
</feature>
<reference evidence="3 4" key="1">
    <citation type="submission" date="2020-01" db="EMBL/GenBank/DDBJ databases">
        <title>Aspergillus terreus IFO 6365 whole genome shotgun sequence.</title>
        <authorList>
            <person name="Kanamasa S."/>
            <person name="Takahashi H."/>
        </authorList>
    </citation>
    <scope>NUCLEOTIDE SEQUENCE [LARGE SCALE GENOMIC DNA]</scope>
    <source>
        <strain evidence="3 4">IFO 6365</strain>
    </source>
</reference>
<feature type="compositionally biased region" description="Polar residues" evidence="1">
    <location>
        <begin position="695"/>
        <end position="705"/>
    </location>
</feature>
<evidence type="ECO:0000313" key="3">
    <source>
        <dbReference type="EMBL" id="GFF18318.1"/>
    </source>
</evidence>
<proteinExistence type="predicted"/>
<feature type="region of interest" description="Disordered" evidence="1">
    <location>
        <begin position="112"/>
        <end position="186"/>
    </location>
</feature>
<evidence type="ECO:0000313" key="4">
    <source>
        <dbReference type="Proteomes" id="UP000452235"/>
    </source>
</evidence>
<gene>
    <name evidence="3" type="ORF">ATEIFO6365_0008026200</name>
</gene>
<sequence>MVALSTVVAVAVVAAVVVIVGTVIVTVVYVKKRQDRLSLAVVGAGQGYAHGLQNFPTGTLTSLTREEGSCLRQHGQLPYGRHPGEWGLLTSHETLPSPIESESLSEKRALRRSFSWSRSKRQPKRPRRGSSLTPLKESNKELVPHTGARGPKEEVSVSAVEGVLELPTETTPRQTPERDDETPAVDATIRPISADGQMYHKRERSSGLFPLFEDSFEGHDQRRSRGGSITMQTPGAAPEQPAPPPPVAYPPNRFRLSKNDSARFSTLSLETADSSILDETRYPSGGLESVFASPALPPCPTFTPYSANDVGRIEYDGRSFAPAAAFPAPFTFPASPSRDSHRQDRDRAGSPRRSQTARSPSHSVERASPPRRSESFSTTHSPRHARYSTQDSPPIHVAPLNVPRRSSSLLRQFNQMQRHSVYSNHRRDGSNGDPFYSGGTFIHPQASARRSNGFLVQDGLSKAPLPSALKNGSGPRKGHRRQNCVRISIHPPITFGGPTFSPMVEEPEELEELATTNRGSLVRRSDLTLVSPLNSSVSSVSGGRYSYQDASQQRHSTYHLPPYGQYHRAAGNTRPSSSYRDPSSRRRRHRRTQSADAMPSSTTRVPNSNCSSTNTNPHHSTTTIKSLPDLLTSLPPTTVTSLSSTPSPEKKPPVWMAPPPPPLPTNTYASSPTTYENASPGSPRRSAVKGPRTQPGKSTPRSSVRSIPPDDAFKASSAPTGGAWGANARPQSMSRASGMSTDSLHRAKSVGASTTPGEPRDPHSGSVQSRQIVPIWEDAKLERHLTTKSTVSIVSQVDGPAELQGDVQQKRTPARKSRQFTTPKKAIGLGIGAATPGSLYDVDGFLKE</sequence>
<protein>
    <submittedName>
        <fullName evidence="3">Uncharacterized protein</fullName>
    </submittedName>
</protein>
<evidence type="ECO:0000256" key="2">
    <source>
        <dbReference type="SAM" id="Phobius"/>
    </source>
</evidence>
<keyword evidence="2" id="KW-0812">Transmembrane</keyword>
<dbReference type="EMBL" id="BLJY01000008">
    <property type="protein sequence ID" value="GFF18318.1"/>
    <property type="molecule type" value="Genomic_DNA"/>
</dbReference>
<evidence type="ECO:0000256" key="1">
    <source>
        <dbReference type="SAM" id="MobiDB-lite"/>
    </source>
</evidence>
<organism evidence="3 4">
    <name type="scientific">Aspergillus terreus</name>
    <dbReference type="NCBI Taxonomy" id="33178"/>
    <lineage>
        <taxon>Eukaryota</taxon>
        <taxon>Fungi</taxon>
        <taxon>Dikarya</taxon>
        <taxon>Ascomycota</taxon>
        <taxon>Pezizomycotina</taxon>
        <taxon>Eurotiomycetes</taxon>
        <taxon>Eurotiomycetidae</taxon>
        <taxon>Eurotiales</taxon>
        <taxon>Aspergillaceae</taxon>
        <taxon>Aspergillus</taxon>
        <taxon>Aspergillus subgen. Circumdati</taxon>
    </lineage>
</organism>
<feature type="region of interest" description="Disordered" evidence="1">
    <location>
        <begin position="218"/>
        <end position="244"/>
    </location>
</feature>
<feature type="compositionally biased region" description="Pro residues" evidence="1">
    <location>
        <begin position="655"/>
        <end position="664"/>
    </location>
</feature>
<comment type="caution">
    <text evidence="3">The sequence shown here is derived from an EMBL/GenBank/DDBJ whole genome shotgun (WGS) entry which is preliminary data.</text>
</comment>
<keyword evidence="4" id="KW-1185">Reference proteome</keyword>
<feature type="compositionally biased region" description="Low complexity" evidence="1">
    <location>
        <begin position="164"/>
        <end position="174"/>
    </location>
</feature>
<dbReference type="OrthoDB" id="3546893at2759"/>
<dbReference type="Proteomes" id="UP000452235">
    <property type="component" value="Unassembled WGS sequence"/>
</dbReference>
<feature type="compositionally biased region" description="Basic residues" evidence="1">
    <location>
        <begin position="118"/>
        <end position="128"/>
    </location>
</feature>
<name>A0A5M3ZA88_ASPTE</name>